<dbReference type="EMBL" id="AP014685">
    <property type="protein sequence ID" value="BAR60191.1"/>
    <property type="molecule type" value="Genomic_DNA"/>
</dbReference>
<dbReference type="AlphaFoldDB" id="A0A0E4FWR6"/>
<gene>
    <name evidence="2" type="ORF">NK6_7040</name>
</gene>
<dbReference type="Proteomes" id="UP000063308">
    <property type="component" value="Chromosome"/>
</dbReference>
<evidence type="ECO:0000313" key="2">
    <source>
        <dbReference type="EMBL" id="BAR60191.1"/>
    </source>
</evidence>
<accession>A0A0E4FWR6</accession>
<evidence type="ECO:0000256" key="1">
    <source>
        <dbReference type="SAM" id="MobiDB-lite"/>
    </source>
</evidence>
<evidence type="ECO:0000313" key="3">
    <source>
        <dbReference type="Proteomes" id="UP000063308"/>
    </source>
</evidence>
<name>A0A0E4FWR6_9BRAD</name>
<feature type="region of interest" description="Disordered" evidence="1">
    <location>
        <begin position="1"/>
        <end position="33"/>
    </location>
</feature>
<reference evidence="2 3" key="1">
    <citation type="submission" date="2014-11" db="EMBL/GenBank/DDBJ databases">
        <title>Symbiosis island explosion on the genome of extra-slow-growing strains of soybean bradyrhizobia with massive insertion sequences.</title>
        <authorList>
            <person name="Iida T."/>
            <person name="Minamisawa K."/>
        </authorList>
    </citation>
    <scope>NUCLEOTIDE SEQUENCE [LARGE SCALE GENOMIC DNA]</scope>
    <source>
        <strain evidence="2 3">NK6</strain>
    </source>
</reference>
<proteinExistence type="predicted"/>
<sequence length="44" mass="4856">MLGRVIAGPHRKQEPENDDEGGKPGTGPDDGNDYALQHIFSFWC</sequence>
<protein>
    <submittedName>
        <fullName evidence="2">Uncharacterized protein</fullName>
    </submittedName>
</protein>
<organism evidence="2 3">
    <name type="scientific">Bradyrhizobium diazoefficiens</name>
    <dbReference type="NCBI Taxonomy" id="1355477"/>
    <lineage>
        <taxon>Bacteria</taxon>
        <taxon>Pseudomonadati</taxon>
        <taxon>Pseudomonadota</taxon>
        <taxon>Alphaproteobacteria</taxon>
        <taxon>Hyphomicrobiales</taxon>
        <taxon>Nitrobacteraceae</taxon>
        <taxon>Bradyrhizobium</taxon>
    </lineage>
</organism>